<dbReference type="InParanoid" id="A0A1B7MJQ8"/>
<keyword evidence="1" id="KW-0812">Transmembrane</keyword>
<protein>
    <submittedName>
        <fullName evidence="2">Uncharacterized protein</fullName>
    </submittedName>
</protein>
<gene>
    <name evidence="2" type="ORF">K503DRAFT_860127</name>
</gene>
<dbReference type="Proteomes" id="UP000092154">
    <property type="component" value="Unassembled WGS sequence"/>
</dbReference>
<dbReference type="AlphaFoldDB" id="A0A1B7MJQ8"/>
<dbReference type="OrthoDB" id="10490694at2759"/>
<dbReference type="EMBL" id="KV448908">
    <property type="protein sequence ID" value="OAX32821.1"/>
    <property type="molecule type" value="Genomic_DNA"/>
</dbReference>
<evidence type="ECO:0000256" key="1">
    <source>
        <dbReference type="SAM" id="Phobius"/>
    </source>
</evidence>
<keyword evidence="1" id="KW-1133">Transmembrane helix</keyword>
<reference evidence="2 3" key="1">
    <citation type="submission" date="2016-06" db="EMBL/GenBank/DDBJ databases">
        <title>Comparative genomics of the ectomycorrhizal sister species Rhizopogon vinicolor and Rhizopogon vesiculosus (Basidiomycota: Boletales) reveals a divergence of the mating type B locus.</title>
        <authorList>
            <consortium name="DOE Joint Genome Institute"/>
            <person name="Mujic A.B."/>
            <person name="Kuo A."/>
            <person name="Tritt A."/>
            <person name="Lipzen A."/>
            <person name="Chen C."/>
            <person name="Johnson J."/>
            <person name="Sharma A."/>
            <person name="Barry K."/>
            <person name="Grigoriev I.V."/>
            <person name="Spatafora J.W."/>
        </authorList>
    </citation>
    <scope>NUCLEOTIDE SEQUENCE [LARGE SCALE GENOMIC DNA]</scope>
    <source>
        <strain evidence="2 3">AM-OR11-026</strain>
    </source>
</reference>
<organism evidence="2 3">
    <name type="scientific">Rhizopogon vinicolor AM-OR11-026</name>
    <dbReference type="NCBI Taxonomy" id="1314800"/>
    <lineage>
        <taxon>Eukaryota</taxon>
        <taxon>Fungi</taxon>
        <taxon>Dikarya</taxon>
        <taxon>Basidiomycota</taxon>
        <taxon>Agaricomycotina</taxon>
        <taxon>Agaricomycetes</taxon>
        <taxon>Agaricomycetidae</taxon>
        <taxon>Boletales</taxon>
        <taxon>Suillineae</taxon>
        <taxon>Rhizopogonaceae</taxon>
        <taxon>Rhizopogon</taxon>
    </lineage>
</organism>
<accession>A0A1B7MJQ8</accession>
<keyword evidence="1" id="KW-0472">Membrane</keyword>
<keyword evidence="3" id="KW-1185">Reference proteome</keyword>
<proteinExistence type="predicted"/>
<evidence type="ECO:0000313" key="3">
    <source>
        <dbReference type="Proteomes" id="UP000092154"/>
    </source>
</evidence>
<feature type="transmembrane region" description="Helical" evidence="1">
    <location>
        <begin position="123"/>
        <end position="144"/>
    </location>
</feature>
<sequence>MIKEKADKSFPARRTFECDIPPHVVARLFTCSGPEVEVELDIEPSALLHATTAPEDKEDPDITTVHTVQLVLKIAQENIARKQAPTSHQEKPLGSIAYYSTIEFYIVAKATSVNPKMVPLRLIFLYTSISLRGMFCWGFPIILWGKG</sequence>
<evidence type="ECO:0000313" key="2">
    <source>
        <dbReference type="EMBL" id="OAX32821.1"/>
    </source>
</evidence>
<name>A0A1B7MJQ8_9AGAM</name>